<name>A0A1E5W477_9POAL</name>
<dbReference type="OrthoDB" id="691231at2759"/>
<dbReference type="EMBL" id="LWDX02021817">
    <property type="protein sequence ID" value="OEL32203.1"/>
    <property type="molecule type" value="Genomic_DNA"/>
</dbReference>
<dbReference type="PANTHER" id="PTHR37611:SF4">
    <property type="entry name" value="OS06G0538400 PROTEIN"/>
    <property type="match status" value="1"/>
</dbReference>
<gene>
    <name evidence="1" type="ORF">BAE44_0006779</name>
</gene>
<proteinExistence type="predicted"/>
<evidence type="ECO:0000313" key="1">
    <source>
        <dbReference type="EMBL" id="OEL32203.1"/>
    </source>
</evidence>
<dbReference type="STRING" id="888268.A0A1E5W477"/>
<comment type="caution">
    <text evidence="1">The sequence shown here is derived from an EMBL/GenBank/DDBJ whole genome shotgun (WGS) entry which is preliminary data.</text>
</comment>
<dbReference type="AlphaFoldDB" id="A0A1E5W477"/>
<dbReference type="Proteomes" id="UP000095767">
    <property type="component" value="Unassembled WGS sequence"/>
</dbReference>
<accession>A0A1E5W477</accession>
<sequence length="150" mass="16364">MGESYHVDLGQAMELSEVDGALLMELMEDLPPSDLLDGDVDQLSHVIRSLEAEISGGGDMAVRMVDGESVAGASSEDGGMLEDMLLDLDDYEGVSFGYWPELSLMGHEVEGWYVYSNGYEGGVVGYEAIDHQYHCSVEGSVEQVYSPLWE</sequence>
<evidence type="ECO:0000313" key="2">
    <source>
        <dbReference type="Proteomes" id="UP000095767"/>
    </source>
</evidence>
<reference evidence="1 2" key="1">
    <citation type="submission" date="2016-09" db="EMBL/GenBank/DDBJ databases">
        <title>The draft genome of Dichanthelium oligosanthes: A C3 panicoid grass species.</title>
        <authorList>
            <person name="Studer A.J."/>
            <person name="Schnable J.C."/>
            <person name="Brutnell T.P."/>
        </authorList>
    </citation>
    <scope>NUCLEOTIDE SEQUENCE [LARGE SCALE GENOMIC DNA]</scope>
    <source>
        <strain evidence="2">cv. Kellogg 1175</strain>
        <tissue evidence="1">Leaf</tissue>
    </source>
</reference>
<organism evidence="1 2">
    <name type="scientific">Dichanthelium oligosanthes</name>
    <dbReference type="NCBI Taxonomy" id="888268"/>
    <lineage>
        <taxon>Eukaryota</taxon>
        <taxon>Viridiplantae</taxon>
        <taxon>Streptophyta</taxon>
        <taxon>Embryophyta</taxon>
        <taxon>Tracheophyta</taxon>
        <taxon>Spermatophyta</taxon>
        <taxon>Magnoliopsida</taxon>
        <taxon>Liliopsida</taxon>
        <taxon>Poales</taxon>
        <taxon>Poaceae</taxon>
        <taxon>PACMAD clade</taxon>
        <taxon>Panicoideae</taxon>
        <taxon>Panicodae</taxon>
        <taxon>Paniceae</taxon>
        <taxon>Dichantheliinae</taxon>
        <taxon>Dichanthelium</taxon>
    </lineage>
</organism>
<protein>
    <submittedName>
        <fullName evidence="1">Uncharacterized protein</fullName>
    </submittedName>
</protein>
<dbReference type="PANTHER" id="PTHR37611">
    <property type="entry name" value="VIRUS-SPECIFIC-SIGNALING-PATHWAY REGULATED PROTEIN-RELATED"/>
    <property type="match status" value="1"/>
</dbReference>
<keyword evidence="2" id="KW-1185">Reference proteome</keyword>